<protein>
    <submittedName>
        <fullName evidence="2">Uncharacterized protein</fullName>
    </submittedName>
</protein>
<evidence type="ECO:0000313" key="3">
    <source>
        <dbReference type="Proteomes" id="UP001058974"/>
    </source>
</evidence>
<dbReference type="Gramene" id="Psat04G0536000-T1">
    <property type="protein sequence ID" value="KAI5421883.1"/>
    <property type="gene ID" value="KIW84_045360"/>
</dbReference>
<proteinExistence type="predicted"/>
<feature type="region of interest" description="Disordered" evidence="1">
    <location>
        <begin position="26"/>
        <end position="61"/>
    </location>
</feature>
<sequence>MHVTFDESNPSKEDIVLCDDDDDIVEVPLIDTSSGNNGDQPKHQDEKKTNDNDLPKEWRTHRDHPIDKVIGDISQGVATRLNLKDACLNMDFVSQIEPSKVDEALGDDQWIIAMQEELNQFKRNQVWELVPRPSDKHIIGTAKNPSLGEAHASSFAPASLDGFATGIARWKLASGSPSDSLGARLASTSLHHSPSEYADECFLSWFLCQLSCVFVFYSFMPNSCTITHKLRVIARLGESRMGYKLQVHSSIA</sequence>
<evidence type="ECO:0000313" key="2">
    <source>
        <dbReference type="EMBL" id="KAI5421883.1"/>
    </source>
</evidence>
<feature type="compositionally biased region" description="Basic and acidic residues" evidence="1">
    <location>
        <begin position="40"/>
        <end position="61"/>
    </location>
</feature>
<dbReference type="EMBL" id="JAMSHJ010000004">
    <property type="protein sequence ID" value="KAI5421883.1"/>
    <property type="molecule type" value="Genomic_DNA"/>
</dbReference>
<comment type="caution">
    <text evidence="2">The sequence shown here is derived from an EMBL/GenBank/DDBJ whole genome shotgun (WGS) entry which is preliminary data.</text>
</comment>
<dbReference type="AlphaFoldDB" id="A0A9D5AU38"/>
<accession>A0A9D5AU38</accession>
<evidence type="ECO:0000256" key="1">
    <source>
        <dbReference type="SAM" id="MobiDB-lite"/>
    </source>
</evidence>
<name>A0A9D5AU38_PEA</name>
<organism evidence="2 3">
    <name type="scientific">Pisum sativum</name>
    <name type="common">Garden pea</name>
    <name type="synonym">Lathyrus oleraceus</name>
    <dbReference type="NCBI Taxonomy" id="3888"/>
    <lineage>
        <taxon>Eukaryota</taxon>
        <taxon>Viridiplantae</taxon>
        <taxon>Streptophyta</taxon>
        <taxon>Embryophyta</taxon>
        <taxon>Tracheophyta</taxon>
        <taxon>Spermatophyta</taxon>
        <taxon>Magnoliopsida</taxon>
        <taxon>eudicotyledons</taxon>
        <taxon>Gunneridae</taxon>
        <taxon>Pentapetalae</taxon>
        <taxon>rosids</taxon>
        <taxon>fabids</taxon>
        <taxon>Fabales</taxon>
        <taxon>Fabaceae</taxon>
        <taxon>Papilionoideae</taxon>
        <taxon>50 kb inversion clade</taxon>
        <taxon>NPAAA clade</taxon>
        <taxon>Hologalegina</taxon>
        <taxon>IRL clade</taxon>
        <taxon>Fabeae</taxon>
        <taxon>Lathyrus</taxon>
    </lineage>
</organism>
<reference evidence="2 3" key="1">
    <citation type="journal article" date="2022" name="Nat. Genet.">
        <title>Improved pea reference genome and pan-genome highlight genomic features and evolutionary characteristics.</title>
        <authorList>
            <person name="Yang T."/>
            <person name="Liu R."/>
            <person name="Luo Y."/>
            <person name="Hu S."/>
            <person name="Wang D."/>
            <person name="Wang C."/>
            <person name="Pandey M.K."/>
            <person name="Ge S."/>
            <person name="Xu Q."/>
            <person name="Li N."/>
            <person name="Li G."/>
            <person name="Huang Y."/>
            <person name="Saxena R.K."/>
            <person name="Ji Y."/>
            <person name="Li M."/>
            <person name="Yan X."/>
            <person name="He Y."/>
            <person name="Liu Y."/>
            <person name="Wang X."/>
            <person name="Xiang C."/>
            <person name="Varshney R.K."/>
            <person name="Ding H."/>
            <person name="Gao S."/>
            <person name="Zong X."/>
        </authorList>
    </citation>
    <scope>NUCLEOTIDE SEQUENCE [LARGE SCALE GENOMIC DNA]</scope>
    <source>
        <strain evidence="2 3">cv. Zhongwan 6</strain>
    </source>
</reference>
<keyword evidence="3" id="KW-1185">Reference proteome</keyword>
<dbReference type="Proteomes" id="UP001058974">
    <property type="component" value="Chromosome 4"/>
</dbReference>
<gene>
    <name evidence="2" type="ORF">KIW84_045360</name>
</gene>